<organism evidence="1 2">
    <name type="scientific">Aquimarina litoralis</name>
    <dbReference type="NCBI Taxonomy" id="584605"/>
    <lineage>
        <taxon>Bacteria</taxon>
        <taxon>Pseudomonadati</taxon>
        <taxon>Bacteroidota</taxon>
        <taxon>Flavobacteriia</taxon>
        <taxon>Flavobacteriales</taxon>
        <taxon>Flavobacteriaceae</taxon>
        <taxon>Aquimarina</taxon>
    </lineage>
</organism>
<gene>
    <name evidence="1" type="ORF">GCM10009430_24410</name>
</gene>
<dbReference type="EMBL" id="BAAAGE010000002">
    <property type="protein sequence ID" value="GAA0722221.1"/>
    <property type="molecule type" value="Genomic_DNA"/>
</dbReference>
<sequence>MKPKLSTNIISQNPTSKLVFSESDLNISEACLINIKITPKFYAGGDQQIECGLRLRIKDQLYLKFDNDQYEIYKHYGIISEEFTDTFSFKLVSKVSLEDLKLIINAIIKIEIIDCKYSDRKWMNSVIWRIS</sequence>
<protein>
    <submittedName>
        <fullName evidence="1">Uncharacterized protein</fullName>
    </submittedName>
</protein>
<proteinExistence type="predicted"/>
<dbReference type="Proteomes" id="UP001501758">
    <property type="component" value="Unassembled WGS sequence"/>
</dbReference>
<comment type="caution">
    <text evidence="1">The sequence shown here is derived from an EMBL/GenBank/DDBJ whole genome shotgun (WGS) entry which is preliminary data.</text>
</comment>
<evidence type="ECO:0000313" key="2">
    <source>
        <dbReference type="Proteomes" id="UP001501758"/>
    </source>
</evidence>
<dbReference type="RefSeq" id="WP_343912586.1">
    <property type="nucleotide sequence ID" value="NZ_BAAAGE010000002.1"/>
</dbReference>
<accession>A0ABP3U185</accession>
<name>A0ABP3U185_9FLAO</name>
<reference evidence="2" key="1">
    <citation type="journal article" date="2019" name="Int. J. Syst. Evol. Microbiol.">
        <title>The Global Catalogue of Microorganisms (GCM) 10K type strain sequencing project: providing services to taxonomists for standard genome sequencing and annotation.</title>
        <authorList>
            <consortium name="The Broad Institute Genomics Platform"/>
            <consortium name="The Broad Institute Genome Sequencing Center for Infectious Disease"/>
            <person name="Wu L."/>
            <person name="Ma J."/>
        </authorList>
    </citation>
    <scope>NUCLEOTIDE SEQUENCE [LARGE SCALE GENOMIC DNA]</scope>
    <source>
        <strain evidence="2">JCM 15974</strain>
    </source>
</reference>
<evidence type="ECO:0000313" key="1">
    <source>
        <dbReference type="EMBL" id="GAA0722221.1"/>
    </source>
</evidence>
<keyword evidence="2" id="KW-1185">Reference proteome</keyword>